<evidence type="ECO:0000256" key="1">
    <source>
        <dbReference type="SAM" id="MobiDB-lite"/>
    </source>
</evidence>
<feature type="region of interest" description="Disordered" evidence="1">
    <location>
        <begin position="60"/>
        <end position="92"/>
    </location>
</feature>
<feature type="region of interest" description="Disordered" evidence="1">
    <location>
        <begin position="1"/>
        <end position="45"/>
    </location>
</feature>
<keyword evidence="3" id="KW-1185">Reference proteome</keyword>
<name>A0A2J8AGW7_9CHLO</name>
<evidence type="ECO:0000313" key="3">
    <source>
        <dbReference type="Proteomes" id="UP000236333"/>
    </source>
</evidence>
<dbReference type="Proteomes" id="UP000236333">
    <property type="component" value="Unassembled WGS sequence"/>
</dbReference>
<proteinExistence type="predicted"/>
<feature type="compositionally biased region" description="Low complexity" evidence="1">
    <location>
        <begin position="74"/>
        <end position="92"/>
    </location>
</feature>
<accession>A0A2J8AGW7</accession>
<sequence length="384" mass="40111">MHLMAPQCGSAPLSPGGWKSQSSPGHVTTPRTPRPCSSGSGGNVQRQPLHLLHAVAGVGMQVPTPTSPSPSPSPRGGATSTSYGGAARSPSPRAVSAPLQILIRAAAEARVAGAAPAELSEVAPRLSSTQSWPALQVLALQYQGRLDQPSVVAVLRRAAQLAPGGASPTSSEQYACARFLESMAMSCASLIPSMTPATVANVLGSLGTLAGSGLVVLRQVPYMVVVLVQALILASLPQLHFYTGPQLAYALRGCAMLSPSGLPEVWLDEWQTVTTGPVLAAMPPEALEAVVASLQTLYTRQNWLPQDPWLGELLQVVESNLNGYDGRGLRHLAVALAGLEVRPHEGWLGSFRNTFNSRVASADMAPHDVAGVLYAFTKLEVAFS</sequence>
<dbReference type="EMBL" id="PGGS01000022">
    <property type="protein sequence ID" value="PNH11765.1"/>
    <property type="molecule type" value="Genomic_DNA"/>
</dbReference>
<reference evidence="2 3" key="1">
    <citation type="journal article" date="2017" name="Mol. Biol. Evol.">
        <title>The 4-celled Tetrabaena socialis nuclear genome reveals the essential components for genetic control of cell number at the origin of multicellularity in the volvocine lineage.</title>
        <authorList>
            <person name="Featherston J."/>
            <person name="Arakaki Y."/>
            <person name="Hanschen E.R."/>
            <person name="Ferris P.J."/>
            <person name="Michod R.E."/>
            <person name="Olson B.J.S.C."/>
            <person name="Nozaki H."/>
            <person name="Durand P.M."/>
        </authorList>
    </citation>
    <scope>NUCLEOTIDE SEQUENCE [LARGE SCALE GENOMIC DNA]</scope>
    <source>
        <strain evidence="2 3">NIES-571</strain>
    </source>
</reference>
<organism evidence="2 3">
    <name type="scientific">Tetrabaena socialis</name>
    <dbReference type="NCBI Taxonomy" id="47790"/>
    <lineage>
        <taxon>Eukaryota</taxon>
        <taxon>Viridiplantae</taxon>
        <taxon>Chlorophyta</taxon>
        <taxon>core chlorophytes</taxon>
        <taxon>Chlorophyceae</taxon>
        <taxon>CS clade</taxon>
        <taxon>Chlamydomonadales</taxon>
        <taxon>Tetrabaenaceae</taxon>
        <taxon>Tetrabaena</taxon>
    </lineage>
</organism>
<comment type="caution">
    <text evidence="2">The sequence shown here is derived from an EMBL/GenBank/DDBJ whole genome shotgun (WGS) entry which is preliminary data.</text>
</comment>
<dbReference type="AlphaFoldDB" id="A0A2J8AGW7"/>
<evidence type="ECO:0000313" key="2">
    <source>
        <dbReference type="EMBL" id="PNH11765.1"/>
    </source>
</evidence>
<protein>
    <submittedName>
        <fullName evidence="2">Uncharacterized protein</fullName>
    </submittedName>
</protein>
<dbReference type="OrthoDB" id="530191at2759"/>
<gene>
    <name evidence="2" type="ORF">TSOC_001362</name>
</gene>
<feature type="compositionally biased region" description="Polar residues" evidence="1">
    <location>
        <begin position="19"/>
        <end position="45"/>
    </location>
</feature>